<evidence type="ECO:0000256" key="3">
    <source>
        <dbReference type="ARBA" id="ARBA00022763"/>
    </source>
</evidence>
<dbReference type="Proteomes" id="UP001188597">
    <property type="component" value="Unassembled WGS sequence"/>
</dbReference>
<evidence type="ECO:0000256" key="1">
    <source>
        <dbReference type="ARBA" id="ARBA00004123"/>
    </source>
</evidence>
<feature type="non-terminal residue" evidence="8">
    <location>
        <position position="1"/>
    </location>
</feature>
<comment type="subcellular location">
    <subcellularLocation>
        <location evidence="1">Nucleus</location>
    </subcellularLocation>
</comment>
<keyword evidence="6" id="KW-0539">Nucleus</keyword>
<dbReference type="GO" id="GO:0006281">
    <property type="term" value="P:DNA repair"/>
    <property type="evidence" value="ECO:0007669"/>
    <property type="project" value="UniProtKB-KW"/>
</dbReference>
<keyword evidence="4" id="KW-0498">Mitosis</keyword>
<dbReference type="GO" id="GO:0035825">
    <property type="term" value="P:homologous recombination"/>
    <property type="evidence" value="ECO:0007669"/>
    <property type="project" value="UniProtKB-ARBA"/>
</dbReference>
<evidence type="ECO:0000256" key="5">
    <source>
        <dbReference type="ARBA" id="ARBA00023204"/>
    </source>
</evidence>
<protein>
    <submittedName>
        <fullName evidence="8">Uncharacterized protein</fullName>
    </submittedName>
</protein>
<keyword evidence="9" id="KW-1185">Reference proteome</keyword>
<organism evidence="8 9">
    <name type="scientific">Escallonia herrerae</name>
    <dbReference type="NCBI Taxonomy" id="1293975"/>
    <lineage>
        <taxon>Eukaryota</taxon>
        <taxon>Viridiplantae</taxon>
        <taxon>Streptophyta</taxon>
        <taxon>Embryophyta</taxon>
        <taxon>Tracheophyta</taxon>
        <taxon>Spermatophyta</taxon>
        <taxon>Magnoliopsida</taxon>
        <taxon>eudicotyledons</taxon>
        <taxon>Gunneridae</taxon>
        <taxon>Pentapetalae</taxon>
        <taxon>asterids</taxon>
        <taxon>campanulids</taxon>
        <taxon>Escalloniales</taxon>
        <taxon>Escalloniaceae</taxon>
        <taxon>Escallonia</taxon>
    </lineage>
</organism>
<dbReference type="GO" id="GO:0051301">
    <property type="term" value="P:cell division"/>
    <property type="evidence" value="ECO:0007669"/>
    <property type="project" value="UniProtKB-KW"/>
</dbReference>
<evidence type="ECO:0000313" key="8">
    <source>
        <dbReference type="EMBL" id="KAK3041371.1"/>
    </source>
</evidence>
<dbReference type="SUPFAM" id="SSF48371">
    <property type="entry name" value="ARM repeat"/>
    <property type="match status" value="1"/>
</dbReference>
<evidence type="ECO:0000256" key="2">
    <source>
        <dbReference type="ARBA" id="ARBA00022618"/>
    </source>
</evidence>
<keyword evidence="2" id="KW-0132">Cell division</keyword>
<evidence type="ECO:0000256" key="6">
    <source>
        <dbReference type="ARBA" id="ARBA00023242"/>
    </source>
</evidence>
<dbReference type="GO" id="GO:0005634">
    <property type="term" value="C:nucleus"/>
    <property type="evidence" value="ECO:0007669"/>
    <property type="project" value="UniProtKB-SubCell"/>
</dbReference>
<gene>
    <name evidence="8" type="ORF">RJ639_001569</name>
</gene>
<dbReference type="InterPro" id="IPR039776">
    <property type="entry name" value="Pds5"/>
</dbReference>
<dbReference type="AlphaFoldDB" id="A0AA89BRJ2"/>
<comment type="caution">
    <text evidence="8">The sequence shown here is derived from an EMBL/GenBank/DDBJ whole genome shotgun (WGS) entry which is preliminary data.</text>
</comment>
<evidence type="ECO:0000256" key="7">
    <source>
        <dbReference type="ARBA" id="ARBA00023306"/>
    </source>
</evidence>
<dbReference type="PANTHER" id="PTHR12663:SF50">
    <property type="entry name" value="SISTER CHROMATID COHESION PROTEIN PDS5 HOMOLOG B"/>
    <property type="match status" value="1"/>
</dbReference>
<dbReference type="GO" id="GO:0000785">
    <property type="term" value="C:chromatin"/>
    <property type="evidence" value="ECO:0007669"/>
    <property type="project" value="TreeGrafter"/>
</dbReference>
<keyword evidence="5" id="KW-0234">DNA repair</keyword>
<evidence type="ECO:0000256" key="4">
    <source>
        <dbReference type="ARBA" id="ARBA00022776"/>
    </source>
</evidence>
<dbReference type="GO" id="GO:0007064">
    <property type="term" value="P:mitotic sister chromatid cohesion"/>
    <property type="evidence" value="ECO:0007669"/>
    <property type="project" value="InterPro"/>
</dbReference>
<sequence>NDNDEVSIPKSLLAREFKTKDLGPLWYFLGIEAGRSRPSVILLWQDQWRTQAENGSEEVKKRINMSFVKMSASFPDPTKAEDCFQKLHVMKDNVIFNSLVELLEEVKFESARTKRDNLLRKIGDKHSIFGFLRLLSSKCSYNIFSSELVHSVRFGNKHLEDSSLKLLLNIISMFPPLLRGSEEQLRVLLLDEDIPLDEELIRILEKQGARMSIKLSDIYPSLERVCLEGTRAQSKLAVSAIAALIDTSEKSILLELCKKLVDALHSGQNIPTVLQSLGCLARHSISTFEAHDSQISRHIFEEVFHATDEEMSSDIGSSDENSECSFSCKIKRRIQEESFRKFRFESGNPIFGLKALVKSFLPHQNIQNYCPYSNVMGWIFRIFCDVFLPFFFFFHCLKEVPRDQLSEEQRIKISIEINGKTAATNETDKAHIRLAAAKSVLRLSKRWDLHMSPLIFRLTVLMAKDPSSLVRRSFVRKIYKLLKERALPKRYACAFALAASDALKDLQEDAYKYMAEFVKEYTQEAQIKQTLGANGGVTDYPMYIVVYLIHVLAHDSGFPHEDSEDEDIYAQFCSPLLLMLQAFLNAGFVDDGKDLAKSAGSSLRSIFIAIKRAEDAVDAQLTPVSVMVSQRGQFFSSLFVCLIETKGFIMLQKLHILADFGISILDVFSSGMCMSHAPNLILLPSSLYRNSLIKKTEANCSKDKEA</sequence>
<evidence type="ECO:0000313" key="9">
    <source>
        <dbReference type="Proteomes" id="UP001188597"/>
    </source>
</evidence>
<keyword evidence="7" id="KW-0131">Cell cycle</keyword>
<proteinExistence type="predicted"/>
<dbReference type="Pfam" id="PF20168">
    <property type="entry name" value="PDS5"/>
    <property type="match status" value="1"/>
</dbReference>
<dbReference type="EMBL" id="JAVXUP010000035">
    <property type="protein sequence ID" value="KAK3041371.1"/>
    <property type="molecule type" value="Genomic_DNA"/>
</dbReference>
<dbReference type="PANTHER" id="PTHR12663">
    <property type="entry name" value="ANDROGEN INDUCED INHIBITOR OF PROLIFERATION AS3 / PDS5-RELATED"/>
    <property type="match status" value="1"/>
</dbReference>
<name>A0AA89BRJ2_9ASTE</name>
<accession>A0AA89BRJ2</accession>
<dbReference type="InterPro" id="IPR016024">
    <property type="entry name" value="ARM-type_fold"/>
</dbReference>
<reference evidence="8" key="1">
    <citation type="submission" date="2022-12" db="EMBL/GenBank/DDBJ databases">
        <title>Draft genome assemblies for two species of Escallonia (Escalloniales).</title>
        <authorList>
            <person name="Chanderbali A."/>
            <person name="Dervinis C."/>
            <person name="Anghel I."/>
            <person name="Soltis D."/>
            <person name="Soltis P."/>
            <person name="Zapata F."/>
        </authorList>
    </citation>
    <scope>NUCLEOTIDE SEQUENCE</scope>
    <source>
        <strain evidence="8">UCBG64.0493</strain>
        <tissue evidence="8">Leaf</tissue>
    </source>
</reference>
<keyword evidence="3" id="KW-0227">DNA damage</keyword>